<dbReference type="InterPro" id="IPR054120">
    <property type="entry name" value="PBPA_dimer"/>
</dbReference>
<dbReference type="PANTHER" id="PTHR30627">
    <property type="entry name" value="PEPTIDOGLYCAN D,D-TRANSPEPTIDASE"/>
    <property type="match status" value="1"/>
</dbReference>
<sequence>MIAMLSVTRRTAVLTTLLVLLPAVLTGCTNGGSDGQPPPTPEAKQPSAKPAPAQGLGDIIVAGRAITGAEPTGHPKVPYRRTYTDGELYAAVTGYRSAAFGTSGLEAVHEDVLGPAARHRGRPPGTVVTSIDPATQRAAAEGLRGETGAAVALDVLSGRIRALVSAPSVDPATFGGSTPKDAEAWKKAQADDDKPLLNRALREAVTPGGVFQPVVAAAAVEHGLYASVDAPTRSPLAAGDPAPCENATLRTALRLSCANVFARVAADLGADTLAATAETFGFNDDALAVPVRAAQSTFPRGDRSQKQLAAVANGLGDVTATPLQAARIMAVLAAGGKQLHPSLVDHVTGGDGASRAPTVPPGTPRRVLRQDTAEQLRSALGPSETRSTWVAAPQGAHGGTGTAWTVSLARTADGRPVAIAVCVTGVDGTAPAMRVAELMGEAARGTTGS</sequence>
<dbReference type="InterPro" id="IPR050515">
    <property type="entry name" value="Beta-lactam/transpept"/>
</dbReference>
<dbReference type="AlphaFoldDB" id="A0A6I6FHL7"/>
<dbReference type="Pfam" id="PF21922">
    <property type="entry name" value="PBP_dimer_2"/>
    <property type="match status" value="1"/>
</dbReference>
<dbReference type="KEGG" id="sfic:EIZ62_22610"/>
<feature type="region of interest" description="Disordered" evidence="1">
    <location>
        <begin position="30"/>
        <end position="54"/>
    </location>
</feature>
<feature type="signal peptide" evidence="2">
    <location>
        <begin position="1"/>
        <end position="25"/>
    </location>
</feature>
<dbReference type="SUPFAM" id="SSF56601">
    <property type="entry name" value="beta-lactamase/transpeptidase-like"/>
    <property type="match status" value="1"/>
</dbReference>
<evidence type="ECO:0000313" key="6">
    <source>
        <dbReference type="Proteomes" id="UP000422572"/>
    </source>
</evidence>
<dbReference type="Gene3D" id="3.40.710.10">
    <property type="entry name" value="DD-peptidase/beta-lactamase superfamily"/>
    <property type="match status" value="1"/>
</dbReference>
<protein>
    <submittedName>
        <fullName evidence="5">Penicillin-binding protein</fullName>
    </submittedName>
</protein>
<dbReference type="OrthoDB" id="4132781at2"/>
<reference evidence="5 6" key="1">
    <citation type="submission" date="2018-12" db="EMBL/GenBank/DDBJ databases">
        <title>Complete genome sequence of Streptomyces ficellus NRRL8067, the producer of ficellomycin, feldamycin and nojirimycin.</title>
        <authorList>
            <person name="Zhang H."/>
            <person name="Yue R."/>
            <person name="Liu Y."/>
            <person name="Li M."/>
            <person name="Mu H."/>
            <person name="Zhang J."/>
        </authorList>
    </citation>
    <scope>NUCLEOTIDE SEQUENCE [LARGE SCALE GENOMIC DNA]</scope>
    <source>
        <strain evidence="5 6">NRRL 8067</strain>
    </source>
</reference>
<dbReference type="Proteomes" id="UP000422572">
    <property type="component" value="Chromosome"/>
</dbReference>
<evidence type="ECO:0000256" key="2">
    <source>
        <dbReference type="SAM" id="SignalP"/>
    </source>
</evidence>
<dbReference type="GO" id="GO:0008658">
    <property type="term" value="F:penicillin binding"/>
    <property type="evidence" value="ECO:0007669"/>
    <property type="project" value="InterPro"/>
</dbReference>
<dbReference type="InterPro" id="IPR012338">
    <property type="entry name" value="Beta-lactam/transpept-like"/>
</dbReference>
<feature type="chain" id="PRO_5039048092" evidence="2">
    <location>
        <begin position="26"/>
        <end position="449"/>
    </location>
</feature>
<dbReference type="Gene3D" id="3.90.1310.10">
    <property type="entry name" value="Penicillin-binding protein 2a (Domain 2)"/>
    <property type="match status" value="1"/>
</dbReference>
<proteinExistence type="predicted"/>
<dbReference type="Pfam" id="PF00905">
    <property type="entry name" value="Transpeptidase"/>
    <property type="match status" value="1"/>
</dbReference>
<accession>A0A6I6FHL7</accession>
<evidence type="ECO:0000259" key="3">
    <source>
        <dbReference type="Pfam" id="PF00905"/>
    </source>
</evidence>
<feature type="domain" description="Penicillin-binding protein transpeptidase" evidence="3">
    <location>
        <begin position="148"/>
        <end position="407"/>
    </location>
</feature>
<evidence type="ECO:0000313" key="5">
    <source>
        <dbReference type="EMBL" id="QGV80717.1"/>
    </source>
</evidence>
<dbReference type="GO" id="GO:0005886">
    <property type="term" value="C:plasma membrane"/>
    <property type="evidence" value="ECO:0007669"/>
    <property type="project" value="TreeGrafter"/>
</dbReference>
<dbReference type="EMBL" id="CP034279">
    <property type="protein sequence ID" value="QGV80717.1"/>
    <property type="molecule type" value="Genomic_DNA"/>
</dbReference>
<keyword evidence="6" id="KW-1185">Reference proteome</keyword>
<organism evidence="5 6">
    <name type="scientific">Streptomyces ficellus</name>
    <dbReference type="NCBI Taxonomy" id="1977088"/>
    <lineage>
        <taxon>Bacteria</taxon>
        <taxon>Bacillati</taxon>
        <taxon>Actinomycetota</taxon>
        <taxon>Actinomycetes</taxon>
        <taxon>Kitasatosporales</taxon>
        <taxon>Streptomycetaceae</taxon>
        <taxon>Streptomyces</taxon>
    </lineage>
</organism>
<feature type="region of interest" description="Disordered" evidence="1">
    <location>
        <begin position="378"/>
        <end position="397"/>
    </location>
</feature>
<name>A0A6I6FHL7_9ACTN</name>
<evidence type="ECO:0000256" key="1">
    <source>
        <dbReference type="SAM" id="MobiDB-lite"/>
    </source>
</evidence>
<keyword evidence="2" id="KW-0732">Signal</keyword>
<dbReference type="GO" id="GO:0071972">
    <property type="term" value="F:peptidoglycan L,D-transpeptidase activity"/>
    <property type="evidence" value="ECO:0007669"/>
    <property type="project" value="TreeGrafter"/>
</dbReference>
<evidence type="ECO:0000259" key="4">
    <source>
        <dbReference type="Pfam" id="PF21922"/>
    </source>
</evidence>
<gene>
    <name evidence="5" type="ORF">EIZ62_22610</name>
</gene>
<feature type="compositionally biased region" description="Low complexity" evidence="1">
    <location>
        <begin position="42"/>
        <end position="54"/>
    </location>
</feature>
<feature type="domain" description="Penicillin binding protein A dimerisation" evidence="4">
    <location>
        <begin position="57"/>
        <end position="113"/>
    </location>
</feature>
<dbReference type="InterPro" id="IPR001460">
    <property type="entry name" value="PCN-bd_Tpept"/>
</dbReference>
<dbReference type="GO" id="GO:0071555">
    <property type="term" value="P:cell wall organization"/>
    <property type="evidence" value="ECO:0007669"/>
    <property type="project" value="TreeGrafter"/>
</dbReference>
<dbReference type="PANTHER" id="PTHR30627:SF24">
    <property type="entry name" value="PENICILLIN-BINDING PROTEIN 4B"/>
    <property type="match status" value="1"/>
</dbReference>